<dbReference type="AlphaFoldDB" id="A0A917AH44"/>
<dbReference type="Gene3D" id="3.10.129.10">
    <property type="entry name" value="Hotdog Thioesterase"/>
    <property type="match status" value="1"/>
</dbReference>
<gene>
    <name evidence="1" type="ORF">GCM10011517_19930</name>
</gene>
<dbReference type="Proteomes" id="UP000606730">
    <property type="component" value="Unassembled WGS sequence"/>
</dbReference>
<proteinExistence type="predicted"/>
<protein>
    <submittedName>
        <fullName evidence="1">Thioeseterase</fullName>
    </submittedName>
</protein>
<dbReference type="Pfam" id="PF13279">
    <property type="entry name" value="4HBT_2"/>
    <property type="match status" value="1"/>
</dbReference>
<dbReference type="CDD" id="cd00586">
    <property type="entry name" value="4HBT"/>
    <property type="match status" value="1"/>
</dbReference>
<dbReference type="SUPFAM" id="SSF54637">
    <property type="entry name" value="Thioesterase/thiol ester dehydrase-isomerase"/>
    <property type="match status" value="1"/>
</dbReference>
<dbReference type="EMBL" id="BMKN01000002">
    <property type="protein sequence ID" value="GGE52179.1"/>
    <property type="molecule type" value="Genomic_DNA"/>
</dbReference>
<dbReference type="PANTHER" id="PTHR12475">
    <property type="match status" value="1"/>
</dbReference>
<dbReference type="InterPro" id="IPR051490">
    <property type="entry name" value="THEM6_lcsJ_thioesterase"/>
</dbReference>
<accession>A0A917AH44</accession>
<dbReference type="RefSeq" id="WP_095593942.1">
    <property type="nucleotide sequence ID" value="NZ_BMKN01000002.1"/>
</dbReference>
<evidence type="ECO:0000313" key="2">
    <source>
        <dbReference type="Proteomes" id="UP000606730"/>
    </source>
</evidence>
<comment type="caution">
    <text evidence="1">The sequence shown here is derived from an EMBL/GenBank/DDBJ whole genome shotgun (WGS) entry which is preliminary data.</text>
</comment>
<reference evidence="1" key="2">
    <citation type="submission" date="2020-09" db="EMBL/GenBank/DDBJ databases">
        <authorList>
            <person name="Sun Q."/>
            <person name="Zhou Y."/>
        </authorList>
    </citation>
    <scope>NUCLEOTIDE SEQUENCE</scope>
    <source>
        <strain evidence="1">CGMCC 1.16012</strain>
    </source>
</reference>
<dbReference type="InterPro" id="IPR029069">
    <property type="entry name" value="HotDog_dom_sf"/>
</dbReference>
<evidence type="ECO:0000313" key="1">
    <source>
        <dbReference type="EMBL" id="GGE52179.1"/>
    </source>
</evidence>
<name>A0A917AH44_9RHOB</name>
<reference evidence="1" key="1">
    <citation type="journal article" date="2014" name="Int. J. Syst. Evol. Microbiol.">
        <title>Complete genome sequence of Corynebacterium casei LMG S-19264T (=DSM 44701T), isolated from a smear-ripened cheese.</title>
        <authorList>
            <consortium name="US DOE Joint Genome Institute (JGI-PGF)"/>
            <person name="Walter F."/>
            <person name="Albersmeier A."/>
            <person name="Kalinowski J."/>
            <person name="Ruckert C."/>
        </authorList>
    </citation>
    <scope>NUCLEOTIDE SEQUENCE</scope>
    <source>
        <strain evidence="1">CGMCC 1.16012</strain>
    </source>
</reference>
<dbReference type="PANTHER" id="PTHR12475:SF4">
    <property type="entry name" value="PROTEIN THEM6"/>
    <property type="match status" value="1"/>
</dbReference>
<sequence length="190" mass="22235">MYPIIRFAKEILKQRRAQKLGLFDTHVSKHICWPWDIDIWMELNNGRTLTLFDMGRFGLFTRQRMLKAMMDQGWSGTVAGSTVRYRRRIRAFDRFEMRTRILGWDDKFIYIEQGIWRGEDCANHLLLRTAITDKNGLVRTNVVADRLLDGAVSPLLPDWVRAWVRAEAQRPWPPELTEKKAPLPPPTVAA</sequence>
<dbReference type="OrthoDB" id="3727779at2"/>
<keyword evidence="2" id="KW-1185">Reference proteome</keyword>
<organism evidence="1 2">
    <name type="scientific">Actibacterium pelagium</name>
    <dbReference type="NCBI Taxonomy" id="2029103"/>
    <lineage>
        <taxon>Bacteria</taxon>
        <taxon>Pseudomonadati</taxon>
        <taxon>Pseudomonadota</taxon>
        <taxon>Alphaproteobacteria</taxon>
        <taxon>Rhodobacterales</taxon>
        <taxon>Roseobacteraceae</taxon>
        <taxon>Actibacterium</taxon>
    </lineage>
</organism>